<dbReference type="EMBL" id="FNHB01000009">
    <property type="protein sequence ID" value="SDM96586.1"/>
    <property type="molecule type" value="Genomic_DNA"/>
</dbReference>
<dbReference type="OrthoDB" id="1045582at2"/>
<proteinExistence type="predicted"/>
<keyword evidence="2" id="KW-1185">Reference proteome</keyword>
<dbReference type="RefSeq" id="WP_092074470.1">
    <property type="nucleotide sequence ID" value="NZ_FNHB01000009.1"/>
</dbReference>
<dbReference type="PIRSF" id="PIRSF033736">
    <property type="entry name" value="UCP033763"/>
    <property type="match status" value="1"/>
</dbReference>
<dbReference type="Proteomes" id="UP000214880">
    <property type="component" value="Unassembled WGS sequence"/>
</dbReference>
<sequence length="135" mass="14470">MKIVMVVNKELPVGLIANTTAVLGISLGKMVQDIVGCDVHDAAGNTHLGITTKTIPILGGDREQLKRIRDCCFAPGYADITTIGFSEVAQKCLDYDSYSSYLSLLGAADIYYLGICLYGPVKKINKLTGSLGLLR</sequence>
<dbReference type="InterPro" id="IPR018988">
    <property type="entry name" value="DUF2000"/>
</dbReference>
<evidence type="ECO:0000313" key="1">
    <source>
        <dbReference type="EMBL" id="SDM96586.1"/>
    </source>
</evidence>
<name>A0A1G9XJK4_9FIRM</name>
<organism evidence="1 2">
    <name type="scientific">Dendrosporobacter quercicolus</name>
    <dbReference type="NCBI Taxonomy" id="146817"/>
    <lineage>
        <taxon>Bacteria</taxon>
        <taxon>Bacillati</taxon>
        <taxon>Bacillota</taxon>
        <taxon>Negativicutes</taxon>
        <taxon>Selenomonadales</taxon>
        <taxon>Sporomusaceae</taxon>
        <taxon>Dendrosporobacter</taxon>
    </lineage>
</organism>
<dbReference type="Pfam" id="PF09391">
    <property type="entry name" value="DUF2000"/>
    <property type="match status" value="1"/>
</dbReference>
<dbReference type="InterPro" id="IPR023476">
    <property type="entry name" value="Pep_tRNA_hydro_II_dom_sf"/>
</dbReference>
<evidence type="ECO:0000313" key="2">
    <source>
        <dbReference type="Proteomes" id="UP000214880"/>
    </source>
</evidence>
<protein>
    <recommendedName>
        <fullName evidence="3">DUF2000 domain-containing protein</fullName>
    </recommendedName>
</protein>
<accession>A0A1G9XJK4</accession>
<gene>
    <name evidence="1" type="ORF">SAMN04488502_109116</name>
</gene>
<dbReference type="SUPFAM" id="SSF102462">
    <property type="entry name" value="Peptidyl-tRNA hydrolase II"/>
    <property type="match status" value="1"/>
</dbReference>
<dbReference type="Gene3D" id="3.40.1490.10">
    <property type="entry name" value="Bit1"/>
    <property type="match status" value="1"/>
</dbReference>
<dbReference type="AlphaFoldDB" id="A0A1G9XJK4"/>
<dbReference type="STRING" id="146817.SAMN04488502_109116"/>
<reference evidence="1 2" key="1">
    <citation type="submission" date="2016-10" db="EMBL/GenBank/DDBJ databases">
        <authorList>
            <person name="de Groot N.N."/>
        </authorList>
    </citation>
    <scope>NUCLEOTIDE SEQUENCE [LARGE SCALE GENOMIC DNA]</scope>
    <source>
        <strain evidence="1 2">DSM 1736</strain>
    </source>
</reference>
<evidence type="ECO:0008006" key="3">
    <source>
        <dbReference type="Google" id="ProtNLM"/>
    </source>
</evidence>
<dbReference type="InterPro" id="IPR017021">
    <property type="entry name" value="UCP033763"/>
</dbReference>